<protein>
    <recommendedName>
        <fullName evidence="4">Peptidase M28 domain-containing protein</fullName>
    </recommendedName>
</protein>
<dbReference type="PANTHER" id="PTHR12147">
    <property type="entry name" value="METALLOPEPTIDASE M28 FAMILY MEMBER"/>
    <property type="match status" value="1"/>
</dbReference>
<dbReference type="Pfam" id="PF04389">
    <property type="entry name" value="Peptidase_M28"/>
    <property type="match status" value="1"/>
</dbReference>
<dbReference type="Proteomes" id="UP001487740">
    <property type="component" value="Unassembled WGS sequence"/>
</dbReference>
<keyword evidence="3" id="KW-0732">Signal</keyword>
<feature type="domain" description="Peptidase M28" evidence="4">
    <location>
        <begin position="90"/>
        <end position="142"/>
    </location>
</feature>
<dbReference type="GO" id="GO:0008235">
    <property type="term" value="F:metalloexopeptidase activity"/>
    <property type="evidence" value="ECO:0007669"/>
    <property type="project" value="InterPro"/>
</dbReference>
<feature type="chain" id="PRO_5043530633" description="Peptidase M28 domain-containing protein" evidence="3">
    <location>
        <begin position="22"/>
        <end position="420"/>
    </location>
</feature>
<organism evidence="5 6">
    <name type="scientific">Scylla paramamosain</name>
    <name type="common">Mud crab</name>
    <dbReference type="NCBI Taxonomy" id="85552"/>
    <lineage>
        <taxon>Eukaryota</taxon>
        <taxon>Metazoa</taxon>
        <taxon>Ecdysozoa</taxon>
        <taxon>Arthropoda</taxon>
        <taxon>Crustacea</taxon>
        <taxon>Multicrustacea</taxon>
        <taxon>Malacostraca</taxon>
        <taxon>Eumalacostraca</taxon>
        <taxon>Eucarida</taxon>
        <taxon>Decapoda</taxon>
        <taxon>Pleocyemata</taxon>
        <taxon>Brachyura</taxon>
        <taxon>Eubrachyura</taxon>
        <taxon>Portunoidea</taxon>
        <taxon>Portunidae</taxon>
        <taxon>Portuninae</taxon>
        <taxon>Scylla</taxon>
    </lineage>
</organism>
<dbReference type="SUPFAM" id="SSF53187">
    <property type="entry name" value="Zn-dependent exopeptidases"/>
    <property type="match status" value="1"/>
</dbReference>
<evidence type="ECO:0000313" key="5">
    <source>
        <dbReference type="EMBL" id="KAK8381619.1"/>
    </source>
</evidence>
<dbReference type="AlphaFoldDB" id="A0AAW0T1S9"/>
<comment type="caution">
    <text evidence="5">The sequence shown here is derived from an EMBL/GenBank/DDBJ whole genome shotgun (WGS) entry which is preliminary data.</text>
</comment>
<name>A0AAW0T1S9_SCYPA</name>
<evidence type="ECO:0000259" key="4">
    <source>
        <dbReference type="Pfam" id="PF04389"/>
    </source>
</evidence>
<dbReference type="EMBL" id="JARAKH010000040">
    <property type="protein sequence ID" value="KAK8381619.1"/>
    <property type="molecule type" value="Genomic_DNA"/>
</dbReference>
<accession>A0AAW0T1S9</accession>
<feature type="signal peptide" evidence="3">
    <location>
        <begin position="1"/>
        <end position="21"/>
    </location>
</feature>
<proteinExistence type="inferred from homology"/>
<keyword evidence="6" id="KW-1185">Reference proteome</keyword>
<evidence type="ECO:0000256" key="2">
    <source>
        <dbReference type="ARBA" id="ARBA00005634"/>
    </source>
</evidence>
<sequence length="420" mass="45128">MVLLKAMLVLAGLHMIYPNEAQKGAREQAAEYIAKQFEECGLRTDLQSLKGFAAPKPGDQLNYIPYKQDKSQVQGTNIIGLSGPVRDEAGAVVVVGANYDTDGVGSPLWDNGAGVAVLLETARLYQAAVVTPRLATLFVAFDLSTDRYGGKASSDGSDGGGGGGGLPGAYSLVQDYLRSFVSQNTSTVGGAIVLGPLMNVNHETGSQGFDSRLTKLFPDAQEEVAAREYRGDFVALVSGGSEAGRTLAKGVMDSYREVGGRLVEFRLGNHSHTLLPPSLHAREAAYFWQSTFKGLKSPLPAILLTDTETNRAWPRDAATRTQLTEAQREFLDTTVASLVRFLVQRQPVESVEEWREVGLLTALMVSCGVNLLLLVHLHHLCSSPNTGRRHGDAHSPSETLSLQDMKCTASDDKSSFTVLS</sequence>
<comment type="cofactor">
    <cofactor evidence="1">
        <name>Zn(2+)</name>
        <dbReference type="ChEBI" id="CHEBI:29105"/>
    </cofactor>
</comment>
<dbReference type="PANTHER" id="PTHR12147:SF26">
    <property type="entry name" value="PEPTIDASE M28 DOMAIN-CONTAINING PROTEIN"/>
    <property type="match status" value="1"/>
</dbReference>
<gene>
    <name evidence="5" type="ORF">O3P69_018604</name>
</gene>
<evidence type="ECO:0000256" key="1">
    <source>
        <dbReference type="ARBA" id="ARBA00001947"/>
    </source>
</evidence>
<dbReference type="InterPro" id="IPR007484">
    <property type="entry name" value="Peptidase_M28"/>
</dbReference>
<evidence type="ECO:0000256" key="3">
    <source>
        <dbReference type="SAM" id="SignalP"/>
    </source>
</evidence>
<reference evidence="5 6" key="1">
    <citation type="submission" date="2023-03" db="EMBL/GenBank/DDBJ databases">
        <title>High-quality genome of Scylla paramamosain provides insights in environmental adaptation.</title>
        <authorList>
            <person name="Zhang L."/>
        </authorList>
    </citation>
    <scope>NUCLEOTIDE SEQUENCE [LARGE SCALE GENOMIC DNA]</scope>
    <source>
        <strain evidence="5">LZ_2023a</strain>
        <tissue evidence="5">Muscle</tissue>
    </source>
</reference>
<dbReference type="Gene3D" id="3.40.630.10">
    <property type="entry name" value="Zn peptidases"/>
    <property type="match status" value="1"/>
</dbReference>
<comment type="similarity">
    <text evidence="2">Belongs to the peptidase M28 family. M28B subfamily.</text>
</comment>
<dbReference type="InterPro" id="IPR045175">
    <property type="entry name" value="M28_fam"/>
</dbReference>
<evidence type="ECO:0000313" key="6">
    <source>
        <dbReference type="Proteomes" id="UP001487740"/>
    </source>
</evidence>
<dbReference type="GO" id="GO:0006508">
    <property type="term" value="P:proteolysis"/>
    <property type="evidence" value="ECO:0007669"/>
    <property type="project" value="InterPro"/>
</dbReference>